<evidence type="ECO:0000313" key="5">
    <source>
        <dbReference type="EMBL" id="MBC5688689.1"/>
    </source>
</evidence>
<dbReference type="SMART" id="SM00347">
    <property type="entry name" value="HTH_MARR"/>
    <property type="match status" value="1"/>
</dbReference>
<organism evidence="5 6">
    <name type="scientific">Mediterraneibacter hominis</name>
    <dbReference type="NCBI Taxonomy" id="2763054"/>
    <lineage>
        <taxon>Bacteria</taxon>
        <taxon>Bacillati</taxon>
        <taxon>Bacillota</taxon>
        <taxon>Clostridia</taxon>
        <taxon>Lachnospirales</taxon>
        <taxon>Lachnospiraceae</taxon>
        <taxon>Mediterraneibacter</taxon>
    </lineage>
</organism>
<keyword evidence="1" id="KW-0805">Transcription regulation</keyword>
<feature type="domain" description="HTH marR-type" evidence="4">
    <location>
        <begin position="1"/>
        <end position="140"/>
    </location>
</feature>
<dbReference type="AlphaFoldDB" id="A0A923LIL4"/>
<dbReference type="Pfam" id="PF12802">
    <property type="entry name" value="MarR_2"/>
    <property type="match status" value="1"/>
</dbReference>
<dbReference type="PROSITE" id="PS50995">
    <property type="entry name" value="HTH_MARR_2"/>
    <property type="match status" value="1"/>
</dbReference>
<evidence type="ECO:0000256" key="3">
    <source>
        <dbReference type="ARBA" id="ARBA00023163"/>
    </source>
</evidence>
<dbReference type="InterPro" id="IPR036388">
    <property type="entry name" value="WH-like_DNA-bd_sf"/>
</dbReference>
<reference evidence="5" key="1">
    <citation type="submission" date="2020-08" db="EMBL/GenBank/DDBJ databases">
        <title>Genome public.</title>
        <authorList>
            <person name="Liu C."/>
            <person name="Sun Q."/>
        </authorList>
    </citation>
    <scope>NUCLEOTIDE SEQUENCE</scope>
    <source>
        <strain evidence="5">NSJ-55</strain>
    </source>
</reference>
<evidence type="ECO:0000256" key="2">
    <source>
        <dbReference type="ARBA" id="ARBA00023125"/>
    </source>
</evidence>
<dbReference type="GO" id="GO:0003700">
    <property type="term" value="F:DNA-binding transcription factor activity"/>
    <property type="evidence" value="ECO:0007669"/>
    <property type="project" value="InterPro"/>
</dbReference>
<sequence>MKKKYVGMEIRALDNLIKRFIDNSINRERLVQVTGSNGWIIGYLWENREKDIYQKDLESEFHVTRSTASKVVNLMVEKGLIIRENVHTDARLKKLVLTEKAIKMAEEMEEGHERIERQIIKGFSKEELKQFYSYLERLKKNVEQEEQVW</sequence>
<dbReference type="GO" id="GO:0003677">
    <property type="term" value="F:DNA binding"/>
    <property type="evidence" value="ECO:0007669"/>
    <property type="project" value="UniProtKB-KW"/>
</dbReference>
<proteinExistence type="predicted"/>
<keyword evidence="6" id="KW-1185">Reference proteome</keyword>
<evidence type="ECO:0000259" key="4">
    <source>
        <dbReference type="PROSITE" id="PS50995"/>
    </source>
</evidence>
<dbReference type="PRINTS" id="PR00598">
    <property type="entry name" value="HTHMARR"/>
</dbReference>
<dbReference type="Proteomes" id="UP000652477">
    <property type="component" value="Unassembled WGS sequence"/>
</dbReference>
<dbReference type="PANTHER" id="PTHR42756:SF1">
    <property type="entry name" value="TRANSCRIPTIONAL REPRESSOR OF EMRAB OPERON"/>
    <property type="match status" value="1"/>
</dbReference>
<keyword evidence="3" id="KW-0804">Transcription</keyword>
<dbReference type="SUPFAM" id="SSF46785">
    <property type="entry name" value="Winged helix' DNA-binding domain"/>
    <property type="match status" value="1"/>
</dbReference>
<name>A0A923LIL4_9FIRM</name>
<dbReference type="EMBL" id="JACOPF010000001">
    <property type="protein sequence ID" value="MBC5688689.1"/>
    <property type="molecule type" value="Genomic_DNA"/>
</dbReference>
<dbReference type="InterPro" id="IPR000835">
    <property type="entry name" value="HTH_MarR-typ"/>
</dbReference>
<protein>
    <submittedName>
        <fullName evidence="5">MarR family transcriptional regulator</fullName>
    </submittedName>
</protein>
<dbReference type="Gene3D" id="1.10.10.10">
    <property type="entry name" value="Winged helix-like DNA-binding domain superfamily/Winged helix DNA-binding domain"/>
    <property type="match status" value="1"/>
</dbReference>
<comment type="caution">
    <text evidence="5">The sequence shown here is derived from an EMBL/GenBank/DDBJ whole genome shotgun (WGS) entry which is preliminary data.</text>
</comment>
<dbReference type="PANTHER" id="PTHR42756">
    <property type="entry name" value="TRANSCRIPTIONAL REGULATOR, MARR"/>
    <property type="match status" value="1"/>
</dbReference>
<accession>A0A923LIL4</accession>
<evidence type="ECO:0000313" key="6">
    <source>
        <dbReference type="Proteomes" id="UP000652477"/>
    </source>
</evidence>
<keyword evidence="2" id="KW-0238">DNA-binding</keyword>
<evidence type="ECO:0000256" key="1">
    <source>
        <dbReference type="ARBA" id="ARBA00023015"/>
    </source>
</evidence>
<dbReference type="InterPro" id="IPR036390">
    <property type="entry name" value="WH_DNA-bd_sf"/>
</dbReference>
<gene>
    <name evidence="5" type="ORF">H8S37_07055</name>
</gene>
<dbReference type="RefSeq" id="WP_186875288.1">
    <property type="nucleotide sequence ID" value="NZ_JACOPF010000001.1"/>
</dbReference>